<keyword evidence="2" id="KW-1185">Reference proteome</keyword>
<gene>
    <name evidence="1" type="ORF">HHI36_016492</name>
</gene>
<sequence>MTRRIPLNENVILSILMDELILLGSEGDSDHLSIQSVSDIEEEVDEISSVGESSISQLFYIGKYGKTEWKKQSRREQDKKTSLECFDVFVPCQIFELAVKHTNAKICLSRPQPPDGGPLNAL</sequence>
<dbReference type="EMBL" id="JABFTP020000124">
    <property type="protein sequence ID" value="KAL3278974.1"/>
    <property type="molecule type" value="Genomic_DNA"/>
</dbReference>
<protein>
    <submittedName>
        <fullName evidence="1">Uncharacterized protein</fullName>
    </submittedName>
</protein>
<evidence type="ECO:0000313" key="1">
    <source>
        <dbReference type="EMBL" id="KAL3278974.1"/>
    </source>
</evidence>
<comment type="caution">
    <text evidence="1">The sequence shown here is derived from an EMBL/GenBank/DDBJ whole genome shotgun (WGS) entry which is preliminary data.</text>
</comment>
<proteinExistence type="predicted"/>
<dbReference type="Proteomes" id="UP001516400">
    <property type="component" value="Unassembled WGS sequence"/>
</dbReference>
<organism evidence="1 2">
    <name type="scientific">Cryptolaemus montrouzieri</name>
    <dbReference type="NCBI Taxonomy" id="559131"/>
    <lineage>
        <taxon>Eukaryota</taxon>
        <taxon>Metazoa</taxon>
        <taxon>Ecdysozoa</taxon>
        <taxon>Arthropoda</taxon>
        <taxon>Hexapoda</taxon>
        <taxon>Insecta</taxon>
        <taxon>Pterygota</taxon>
        <taxon>Neoptera</taxon>
        <taxon>Endopterygota</taxon>
        <taxon>Coleoptera</taxon>
        <taxon>Polyphaga</taxon>
        <taxon>Cucujiformia</taxon>
        <taxon>Coccinelloidea</taxon>
        <taxon>Coccinellidae</taxon>
        <taxon>Scymninae</taxon>
        <taxon>Scymnini</taxon>
        <taxon>Cryptolaemus</taxon>
    </lineage>
</organism>
<accession>A0ABD2NKB0</accession>
<evidence type="ECO:0000313" key="2">
    <source>
        <dbReference type="Proteomes" id="UP001516400"/>
    </source>
</evidence>
<name>A0ABD2NKB0_9CUCU</name>
<reference evidence="1 2" key="1">
    <citation type="journal article" date="2021" name="BMC Biol.">
        <title>Horizontally acquired antibacterial genes associated with adaptive radiation of ladybird beetles.</title>
        <authorList>
            <person name="Li H.S."/>
            <person name="Tang X.F."/>
            <person name="Huang Y.H."/>
            <person name="Xu Z.Y."/>
            <person name="Chen M.L."/>
            <person name="Du X.Y."/>
            <person name="Qiu B.Y."/>
            <person name="Chen P.T."/>
            <person name="Zhang W."/>
            <person name="Slipinski A."/>
            <person name="Escalona H.E."/>
            <person name="Waterhouse R.M."/>
            <person name="Zwick A."/>
            <person name="Pang H."/>
        </authorList>
    </citation>
    <scope>NUCLEOTIDE SEQUENCE [LARGE SCALE GENOMIC DNA]</scope>
    <source>
        <strain evidence="1">SYSU2018</strain>
    </source>
</reference>
<dbReference type="AlphaFoldDB" id="A0ABD2NKB0"/>